<dbReference type="Gene3D" id="3.40.50.150">
    <property type="entry name" value="Vaccinia Virus protein VP39"/>
    <property type="match status" value="1"/>
</dbReference>
<proteinExistence type="predicted"/>
<dbReference type="GO" id="GO:0008168">
    <property type="term" value="F:methyltransferase activity"/>
    <property type="evidence" value="ECO:0007669"/>
    <property type="project" value="UniProtKB-KW"/>
</dbReference>
<reference evidence="1" key="1">
    <citation type="submission" date="2020-07" db="EMBL/GenBank/DDBJ databases">
        <title>A pangenomic view of the genus Pectobacterium provides insights into genome organization, phylogeny, and virulence.</title>
        <authorList>
            <person name="Jonkheer E."/>
            <person name="Brankovics B."/>
            <person name="Houwers I."/>
            <person name="Van Der Wolf J."/>
            <person name="Bonants P."/>
            <person name="Vreeburg R."/>
            <person name="Bollema R."/>
            <person name="De Haan J."/>
            <person name="Berke L."/>
            <person name="De Ridder D."/>
            <person name="Smit S."/>
            <person name="Van Der Lee T.A.J."/>
        </authorList>
    </citation>
    <scope>NUCLEOTIDE SEQUENCE</scope>
    <source>
        <strain evidence="1">NAK:433</strain>
    </source>
</reference>
<comment type="caution">
    <text evidence="1">The sequence shown here is derived from an EMBL/GenBank/DDBJ whole genome shotgun (WGS) entry which is preliminary data.</text>
</comment>
<evidence type="ECO:0000313" key="1">
    <source>
        <dbReference type="EMBL" id="MBN3051509.1"/>
    </source>
</evidence>
<evidence type="ECO:0000313" key="2">
    <source>
        <dbReference type="Proteomes" id="UP000768524"/>
    </source>
</evidence>
<dbReference type="AlphaFoldDB" id="A0AAE2WDP3"/>
<protein>
    <submittedName>
        <fullName evidence="1">Class I SAM-dependent methyltransferase</fullName>
    </submittedName>
</protein>
<dbReference type="Proteomes" id="UP000768524">
    <property type="component" value="Unassembled WGS sequence"/>
</dbReference>
<gene>
    <name evidence="1" type="ORF">H4F45_08480</name>
</gene>
<dbReference type="RefSeq" id="WP_205559199.1">
    <property type="nucleotide sequence ID" value="NZ_JACGEN010000044.1"/>
</dbReference>
<accession>A0AAE2WDP3</accession>
<keyword evidence="1" id="KW-0489">Methyltransferase</keyword>
<dbReference type="Pfam" id="PF13578">
    <property type="entry name" value="Methyltransf_24"/>
    <property type="match status" value="1"/>
</dbReference>
<name>A0AAE2WDP3_9GAMM</name>
<dbReference type="EMBL" id="JACGEP010000017">
    <property type="protein sequence ID" value="MBN3051509.1"/>
    <property type="molecule type" value="Genomic_DNA"/>
</dbReference>
<sequence>MMNLDDLKKFLEHPELKELIEKVWDSVGQEFLQAQINLPAEIAMPRKEISFHEQVKLLGYLCWLVSDLPGDVIEIGVWKGRSISFMSQVCQRNRRIFGIDPMELPNQEKELNFYHEKIFPEVNLIRGYSENCIDLVQSFNPKTLVLHIDGGHQGRNVLLDFLLYSPTVVSGGFIIFDDYRDYQYSPEVGPAVDLLRIGGYFNGYDVIGSVPGYENSYLLQKK</sequence>
<dbReference type="InterPro" id="IPR029063">
    <property type="entry name" value="SAM-dependent_MTases_sf"/>
</dbReference>
<organism evidence="1 2">
    <name type="scientific">Pectobacterium brasiliense</name>
    <dbReference type="NCBI Taxonomy" id="180957"/>
    <lineage>
        <taxon>Bacteria</taxon>
        <taxon>Pseudomonadati</taxon>
        <taxon>Pseudomonadota</taxon>
        <taxon>Gammaproteobacteria</taxon>
        <taxon>Enterobacterales</taxon>
        <taxon>Pectobacteriaceae</taxon>
        <taxon>Pectobacterium</taxon>
    </lineage>
</organism>
<keyword evidence="1" id="KW-0808">Transferase</keyword>
<dbReference type="GO" id="GO:0032259">
    <property type="term" value="P:methylation"/>
    <property type="evidence" value="ECO:0007669"/>
    <property type="project" value="UniProtKB-KW"/>
</dbReference>
<dbReference type="SUPFAM" id="SSF53335">
    <property type="entry name" value="S-adenosyl-L-methionine-dependent methyltransferases"/>
    <property type="match status" value="1"/>
</dbReference>